<dbReference type="Pfam" id="PF01189">
    <property type="entry name" value="Methyltr_RsmB-F"/>
    <property type="match status" value="1"/>
</dbReference>
<keyword evidence="3 6" id="KW-0808">Transferase</keyword>
<evidence type="ECO:0000256" key="1">
    <source>
        <dbReference type="ARBA" id="ARBA00007494"/>
    </source>
</evidence>
<dbReference type="PANTHER" id="PTHR22807">
    <property type="entry name" value="NOP2 YEAST -RELATED NOL1/NOP2/FMU SUN DOMAIN-CONTAINING"/>
    <property type="match status" value="1"/>
</dbReference>
<dbReference type="PROSITE" id="PS51686">
    <property type="entry name" value="SAM_MT_RSMB_NOP"/>
    <property type="match status" value="1"/>
</dbReference>
<dbReference type="InterPro" id="IPR018314">
    <property type="entry name" value="RsmB/NOL1/NOP2-like_CS"/>
</dbReference>
<feature type="active site" description="Nucleophile" evidence="6">
    <location>
        <position position="365"/>
    </location>
</feature>
<dbReference type="CDD" id="cd02440">
    <property type="entry name" value="AdoMet_MTases"/>
    <property type="match status" value="1"/>
</dbReference>
<evidence type="ECO:0000313" key="9">
    <source>
        <dbReference type="Proteomes" id="UP000198703"/>
    </source>
</evidence>
<feature type="binding site" evidence="6">
    <location>
        <position position="270"/>
    </location>
    <ligand>
        <name>S-adenosyl-L-methionine</name>
        <dbReference type="ChEBI" id="CHEBI:59789"/>
    </ligand>
</feature>
<keyword evidence="4 6" id="KW-0949">S-adenosyl-L-methionine</keyword>
<organism evidence="8 9">
    <name type="scientific">Rubrimonas cliftonensis</name>
    <dbReference type="NCBI Taxonomy" id="89524"/>
    <lineage>
        <taxon>Bacteria</taxon>
        <taxon>Pseudomonadati</taxon>
        <taxon>Pseudomonadota</taxon>
        <taxon>Alphaproteobacteria</taxon>
        <taxon>Rhodobacterales</taxon>
        <taxon>Paracoccaceae</taxon>
        <taxon>Rubrimonas</taxon>
    </lineage>
</organism>
<evidence type="ECO:0000259" key="7">
    <source>
        <dbReference type="PROSITE" id="PS51686"/>
    </source>
</evidence>
<dbReference type="RefSeq" id="WP_093248104.1">
    <property type="nucleotide sequence ID" value="NZ_FNQM01000001.1"/>
</dbReference>
<dbReference type="GO" id="GO:0008173">
    <property type="term" value="F:RNA methyltransferase activity"/>
    <property type="evidence" value="ECO:0007669"/>
    <property type="project" value="InterPro"/>
</dbReference>
<dbReference type="GO" id="GO:0003723">
    <property type="term" value="F:RNA binding"/>
    <property type="evidence" value="ECO:0007669"/>
    <property type="project" value="UniProtKB-UniRule"/>
</dbReference>
<dbReference type="InterPro" id="IPR049560">
    <property type="entry name" value="MeTrfase_RsmB-F_NOP2_cat"/>
</dbReference>
<dbReference type="PANTHER" id="PTHR22807:SF61">
    <property type="entry name" value="NOL1_NOP2_SUN FAMILY PROTEIN _ ANTITERMINATION NUSB DOMAIN-CONTAINING PROTEIN"/>
    <property type="match status" value="1"/>
</dbReference>
<dbReference type="Gene3D" id="1.10.940.10">
    <property type="entry name" value="NusB-like"/>
    <property type="match status" value="1"/>
</dbReference>
<dbReference type="Proteomes" id="UP000198703">
    <property type="component" value="Unassembled WGS sequence"/>
</dbReference>
<dbReference type="OrthoDB" id="9810297at2"/>
<keyword evidence="9" id="KW-1185">Reference proteome</keyword>
<evidence type="ECO:0000256" key="4">
    <source>
        <dbReference type="ARBA" id="ARBA00022691"/>
    </source>
</evidence>
<sequence length="443" mass="46498">MSDVHGLAPRRAALRLVSHVLDDGRSLDAAKADAGLAALTGPERARAGDLAAAVLRWLGPVDALLAELMRAPIEAKARAARDALRLAVAEVGALGVAPHAAVDAAVRLTKEERRSAKLSGLVNAVARRATEAAPVRLSGAEAAKAATPAWLRRRLVKAYGAATTDAMAAAQLKAAPLDLTPRDRAETARWAEALGAEILPTGTLRLGEGAQITAAPGYAEGAWWAQDAAAALPARLFGPLAGRRALDLCAAPGGKTMQLAAMGAEVTALDMSAQRLERLRENLARTGLRAEVVAADAREWRPEAPFDAVLLDAPCTGVGTLRRHPDIAHLRRESDVAQMAALQDALLDAAWSMVAPGGSLVFCTCSLLPEEGEARARGFAARTPDARPTPATAEALAARPEDVEVCGPLVDRRGWLRCRPDLWPDLRPGGLDGFFAARFDKPA</sequence>
<dbReference type="Gene3D" id="3.40.50.150">
    <property type="entry name" value="Vaccinia Virus protein VP39"/>
    <property type="match status" value="1"/>
</dbReference>
<gene>
    <name evidence="8" type="ORF">SAMN05444370_10151</name>
</gene>
<dbReference type="SUPFAM" id="SSF53335">
    <property type="entry name" value="S-adenosyl-L-methionine-dependent methyltransferases"/>
    <property type="match status" value="1"/>
</dbReference>
<dbReference type="STRING" id="89524.SAMN05444370_10151"/>
<dbReference type="InterPro" id="IPR001678">
    <property type="entry name" value="MeTrfase_RsmB-F_NOP2_dom"/>
</dbReference>
<proteinExistence type="inferred from homology"/>
<dbReference type="InterPro" id="IPR035926">
    <property type="entry name" value="NusB-like_sf"/>
</dbReference>
<dbReference type="GO" id="GO:0001510">
    <property type="term" value="P:RNA methylation"/>
    <property type="evidence" value="ECO:0007669"/>
    <property type="project" value="InterPro"/>
</dbReference>
<evidence type="ECO:0000256" key="3">
    <source>
        <dbReference type="ARBA" id="ARBA00022679"/>
    </source>
</evidence>
<dbReference type="GO" id="GO:0006355">
    <property type="term" value="P:regulation of DNA-templated transcription"/>
    <property type="evidence" value="ECO:0007669"/>
    <property type="project" value="InterPro"/>
</dbReference>
<feature type="domain" description="SAM-dependent MTase RsmB/NOP-type" evidence="7">
    <location>
        <begin position="139"/>
        <end position="442"/>
    </location>
</feature>
<evidence type="ECO:0000313" key="8">
    <source>
        <dbReference type="EMBL" id="SDZ73511.1"/>
    </source>
</evidence>
<dbReference type="PROSITE" id="PS01153">
    <property type="entry name" value="NOL1_NOP2_SUN"/>
    <property type="match status" value="1"/>
</dbReference>
<dbReference type="AlphaFoldDB" id="A0A1H3VFR8"/>
<keyword evidence="5 6" id="KW-0694">RNA-binding</keyword>
<feature type="binding site" evidence="6">
    <location>
        <begin position="249"/>
        <end position="255"/>
    </location>
    <ligand>
        <name>S-adenosyl-L-methionine</name>
        <dbReference type="ChEBI" id="CHEBI:59789"/>
    </ligand>
</feature>
<accession>A0A1H3VFR8</accession>
<dbReference type="InterPro" id="IPR023267">
    <property type="entry name" value="RCMT"/>
</dbReference>
<keyword evidence="2 6" id="KW-0489">Methyltransferase</keyword>
<protein>
    <submittedName>
        <fullName evidence="8">16S rRNA (Cytosine967-C5)-methyltransferase</fullName>
    </submittedName>
</protein>
<name>A0A1H3VFR8_9RHOB</name>
<dbReference type="Pfam" id="PF01029">
    <property type="entry name" value="NusB"/>
    <property type="match status" value="1"/>
</dbReference>
<feature type="binding site" evidence="6">
    <location>
        <position position="296"/>
    </location>
    <ligand>
        <name>S-adenosyl-L-methionine</name>
        <dbReference type="ChEBI" id="CHEBI:59789"/>
    </ligand>
</feature>
<reference evidence="8 9" key="1">
    <citation type="submission" date="2016-10" db="EMBL/GenBank/DDBJ databases">
        <authorList>
            <person name="de Groot N.N."/>
        </authorList>
    </citation>
    <scope>NUCLEOTIDE SEQUENCE [LARGE SCALE GENOMIC DNA]</scope>
    <source>
        <strain evidence="8 9">DSM 15345</strain>
    </source>
</reference>
<dbReference type="SUPFAM" id="SSF48013">
    <property type="entry name" value="NusB-like"/>
    <property type="match status" value="1"/>
</dbReference>
<dbReference type="InterPro" id="IPR029063">
    <property type="entry name" value="SAM-dependent_MTases_sf"/>
</dbReference>
<dbReference type="EMBL" id="FNQM01000001">
    <property type="protein sequence ID" value="SDZ73511.1"/>
    <property type="molecule type" value="Genomic_DNA"/>
</dbReference>
<evidence type="ECO:0000256" key="2">
    <source>
        <dbReference type="ARBA" id="ARBA00022603"/>
    </source>
</evidence>
<evidence type="ECO:0000256" key="5">
    <source>
        <dbReference type="ARBA" id="ARBA00022884"/>
    </source>
</evidence>
<comment type="similarity">
    <text evidence="1 6">Belongs to the class I-like SAM-binding methyltransferase superfamily. RsmB/NOP family.</text>
</comment>
<evidence type="ECO:0000256" key="6">
    <source>
        <dbReference type="PROSITE-ProRule" id="PRU01023"/>
    </source>
</evidence>
<feature type="binding site" evidence="6">
    <location>
        <position position="312"/>
    </location>
    <ligand>
        <name>S-adenosyl-L-methionine</name>
        <dbReference type="ChEBI" id="CHEBI:59789"/>
    </ligand>
</feature>
<dbReference type="InterPro" id="IPR006027">
    <property type="entry name" value="NusB_RsmB_TIM44"/>
</dbReference>
<dbReference type="PRINTS" id="PR02008">
    <property type="entry name" value="RCMTFAMILY"/>
</dbReference>